<dbReference type="Proteomes" id="UP001501459">
    <property type="component" value="Unassembled WGS sequence"/>
</dbReference>
<name>A0ABN0Z441_9BACI</name>
<organism evidence="1 2">
    <name type="scientific">Lentibacillus halophilus</name>
    <dbReference type="NCBI Taxonomy" id="295065"/>
    <lineage>
        <taxon>Bacteria</taxon>
        <taxon>Bacillati</taxon>
        <taxon>Bacillota</taxon>
        <taxon>Bacilli</taxon>
        <taxon>Bacillales</taxon>
        <taxon>Bacillaceae</taxon>
        <taxon>Lentibacillus</taxon>
    </lineage>
</organism>
<reference evidence="1 2" key="1">
    <citation type="journal article" date="2019" name="Int. J. Syst. Evol. Microbiol.">
        <title>The Global Catalogue of Microorganisms (GCM) 10K type strain sequencing project: providing services to taxonomists for standard genome sequencing and annotation.</title>
        <authorList>
            <consortium name="The Broad Institute Genomics Platform"/>
            <consortium name="The Broad Institute Genome Sequencing Center for Infectious Disease"/>
            <person name="Wu L."/>
            <person name="Ma J."/>
        </authorList>
    </citation>
    <scope>NUCLEOTIDE SEQUENCE [LARGE SCALE GENOMIC DNA]</scope>
    <source>
        <strain evidence="1 2">JCM 12149</strain>
    </source>
</reference>
<protein>
    <recommendedName>
        <fullName evidence="3">WYL domain-containing protein</fullName>
    </recommendedName>
</protein>
<accession>A0ABN0Z441</accession>
<keyword evidence="2" id="KW-1185">Reference proteome</keyword>
<comment type="caution">
    <text evidence="1">The sequence shown here is derived from an EMBL/GenBank/DDBJ whole genome shotgun (WGS) entry which is preliminary data.</text>
</comment>
<dbReference type="RefSeq" id="WP_343751114.1">
    <property type="nucleotide sequence ID" value="NZ_BAAADM010000015.1"/>
</dbReference>
<evidence type="ECO:0000313" key="1">
    <source>
        <dbReference type="EMBL" id="GAA0432489.1"/>
    </source>
</evidence>
<evidence type="ECO:0000313" key="2">
    <source>
        <dbReference type="Proteomes" id="UP001501459"/>
    </source>
</evidence>
<evidence type="ECO:0008006" key="3">
    <source>
        <dbReference type="Google" id="ProtNLM"/>
    </source>
</evidence>
<dbReference type="EMBL" id="BAAADM010000015">
    <property type="protein sequence ID" value="GAA0432489.1"/>
    <property type="molecule type" value="Genomic_DNA"/>
</dbReference>
<sequence>MNQLLFRSLQTKMKLEMIYLKTDNRTSYRVIRVLGMHGNRVTAYCFTRQKVRTFKKDMILSIGSVQKGKMEA</sequence>
<proteinExistence type="predicted"/>
<gene>
    <name evidence="1" type="ORF">GCM10008983_06330</name>
</gene>